<proteinExistence type="predicted"/>
<dbReference type="RefSeq" id="WP_127193143.1">
    <property type="nucleotide sequence ID" value="NZ_RZNY01000013.1"/>
</dbReference>
<evidence type="ECO:0000313" key="2">
    <source>
        <dbReference type="EMBL" id="RUT45251.1"/>
    </source>
</evidence>
<sequence length="271" mass="31939">MKVYKFREHSKAMNFSAVFNNDEHPIHSDFDGSPKQNIWTPIKLETLFKRTYKDFPYYIIGQPVVSKRVKELMEPFTCNEVEFLPLIHDDFEFFMVNVTNVLDCVDWQRSDFRTFDDGSWAGFNKLVFDFHKVPEDTYMFKINQGATTRVYVTEAFKDLIERNKLKGLDFSQVYDSDFTEAKELEQKRNYESALADIERSKGQEFSYEEAGERVGQGKAVASGKWKMQLSTKGNFLLGELLLDLTYQWIRPMYIPPILLDYLWHEVDKDTI</sequence>
<dbReference type="OrthoDB" id="2875619at2"/>
<dbReference type="AlphaFoldDB" id="A0A433Y7A4"/>
<name>A0A433Y7A4_9BACL</name>
<feature type="domain" description="Immunity MXAN-0049 protein" evidence="1">
    <location>
        <begin position="50"/>
        <end position="175"/>
    </location>
</feature>
<organism evidence="2 3">
    <name type="scientific">Paenibacillus anaericanus</name>
    <dbReference type="NCBI Taxonomy" id="170367"/>
    <lineage>
        <taxon>Bacteria</taxon>
        <taxon>Bacillati</taxon>
        <taxon>Bacillota</taxon>
        <taxon>Bacilli</taxon>
        <taxon>Bacillales</taxon>
        <taxon>Paenibacillaceae</taxon>
        <taxon>Paenibacillus</taxon>
    </lineage>
</organism>
<protein>
    <recommendedName>
        <fullName evidence="1">Immunity MXAN-0049 protein domain-containing protein</fullName>
    </recommendedName>
</protein>
<reference evidence="2 3" key="1">
    <citation type="submission" date="2018-12" db="EMBL/GenBank/DDBJ databases">
        <authorList>
            <person name="Sun L."/>
            <person name="Chen Z."/>
        </authorList>
    </citation>
    <scope>NUCLEOTIDE SEQUENCE [LARGE SCALE GENOMIC DNA]</scope>
    <source>
        <strain evidence="2 3">DSM 15890</strain>
    </source>
</reference>
<gene>
    <name evidence="2" type="ORF">EJP82_16370</name>
</gene>
<dbReference type="Pfam" id="PF07791">
    <property type="entry name" value="Imm11"/>
    <property type="match status" value="1"/>
</dbReference>
<dbReference type="EMBL" id="RZNY01000013">
    <property type="protein sequence ID" value="RUT45251.1"/>
    <property type="molecule type" value="Genomic_DNA"/>
</dbReference>
<keyword evidence="3" id="KW-1185">Reference proteome</keyword>
<evidence type="ECO:0000259" key="1">
    <source>
        <dbReference type="Pfam" id="PF07791"/>
    </source>
</evidence>
<comment type="caution">
    <text evidence="2">The sequence shown here is derived from an EMBL/GenBank/DDBJ whole genome shotgun (WGS) entry which is preliminary data.</text>
</comment>
<dbReference type="Proteomes" id="UP000279446">
    <property type="component" value="Unassembled WGS sequence"/>
</dbReference>
<dbReference type="InterPro" id="IPR012433">
    <property type="entry name" value="Imm11"/>
</dbReference>
<evidence type="ECO:0000313" key="3">
    <source>
        <dbReference type="Proteomes" id="UP000279446"/>
    </source>
</evidence>
<accession>A0A433Y7A4</accession>